<comment type="caution">
    <text evidence="1">The sequence shown here is derived from an EMBL/GenBank/DDBJ whole genome shotgun (WGS) entry which is preliminary data.</text>
</comment>
<reference evidence="1 2" key="1">
    <citation type="submission" date="2018-12" db="EMBL/GenBank/DDBJ databases">
        <authorList>
            <person name="Feng G."/>
            <person name="Zhu H."/>
        </authorList>
    </citation>
    <scope>NUCLEOTIDE SEQUENCE [LARGE SCALE GENOMIC DNA]</scope>
    <source>
        <strain evidence="1 2">KCTC 12533</strain>
    </source>
</reference>
<keyword evidence="2" id="KW-1185">Reference proteome</keyword>
<evidence type="ECO:0000313" key="1">
    <source>
        <dbReference type="EMBL" id="RSK50078.1"/>
    </source>
</evidence>
<organism evidence="1 2">
    <name type="scientific">Hymenobacter rigui</name>
    <dbReference type="NCBI Taxonomy" id="334424"/>
    <lineage>
        <taxon>Bacteria</taxon>
        <taxon>Pseudomonadati</taxon>
        <taxon>Bacteroidota</taxon>
        <taxon>Cytophagia</taxon>
        <taxon>Cytophagales</taxon>
        <taxon>Hymenobacteraceae</taxon>
        <taxon>Hymenobacter</taxon>
    </lineage>
</organism>
<proteinExistence type="predicted"/>
<gene>
    <name evidence="1" type="ORF">EI291_05355</name>
</gene>
<protein>
    <submittedName>
        <fullName evidence="1">Uncharacterized protein</fullName>
    </submittedName>
</protein>
<dbReference type="OrthoDB" id="9878831at2"/>
<sequence>MTTLERALLDALVAAEFWQQVGEPHRADWAEIHHLSYRLHYRARTGRARTIIRPSKLNP</sequence>
<dbReference type="Proteomes" id="UP000273500">
    <property type="component" value="Unassembled WGS sequence"/>
</dbReference>
<evidence type="ECO:0000313" key="2">
    <source>
        <dbReference type="Proteomes" id="UP000273500"/>
    </source>
</evidence>
<dbReference type="AlphaFoldDB" id="A0A3R9PDZ0"/>
<name>A0A3R9PDZ0_9BACT</name>
<accession>A0A3R9PDZ0</accession>
<dbReference type="RefSeq" id="WP_125418776.1">
    <property type="nucleotide sequence ID" value="NZ_RWIT01000002.1"/>
</dbReference>
<dbReference type="EMBL" id="RWIT01000002">
    <property type="protein sequence ID" value="RSK50078.1"/>
    <property type="molecule type" value="Genomic_DNA"/>
</dbReference>